<dbReference type="GO" id="GO:0005829">
    <property type="term" value="C:cytosol"/>
    <property type="evidence" value="ECO:0007669"/>
    <property type="project" value="TreeGrafter"/>
</dbReference>
<dbReference type="GO" id="GO:0006749">
    <property type="term" value="P:glutathione metabolic process"/>
    <property type="evidence" value="ECO:0007669"/>
    <property type="project" value="TreeGrafter"/>
</dbReference>
<organism evidence="2 3">
    <name type="scientific">Cryobacterium serini</name>
    <dbReference type="NCBI Taxonomy" id="1259201"/>
    <lineage>
        <taxon>Bacteria</taxon>
        <taxon>Bacillati</taxon>
        <taxon>Actinomycetota</taxon>
        <taxon>Actinomycetes</taxon>
        <taxon>Micrococcales</taxon>
        <taxon>Microbacteriaceae</taxon>
        <taxon>Cryobacterium</taxon>
    </lineage>
</organism>
<protein>
    <submittedName>
        <fullName evidence="2">Hydantoinase B/oxoprolinase family protein</fullName>
    </submittedName>
</protein>
<comment type="caution">
    <text evidence="2">The sequence shown here is derived from an EMBL/GenBank/DDBJ whole genome shotgun (WGS) entry which is preliminary data.</text>
</comment>
<name>A0A4R9BKL5_9MICO</name>
<feature type="domain" description="Hydantoinase B/oxoprolinase" evidence="1">
    <location>
        <begin position="44"/>
        <end position="600"/>
    </location>
</feature>
<gene>
    <name evidence="2" type="ORF">E3T51_15310</name>
</gene>
<dbReference type="Pfam" id="PF02538">
    <property type="entry name" value="Hydantoinase_B"/>
    <property type="match status" value="1"/>
</dbReference>
<dbReference type="RefSeq" id="WP_134530598.1">
    <property type="nucleotide sequence ID" value="NZ_SOHN01000018.1"/>
</dbReference>
<dbReference type="Proteomes" id="UP000297626">
    <property type="component" value="Unassembled WGS sequence"/>
</dbReference>
<dbReference type="PANTHER" id="PTHR11365:SF23">
    <property type="entry name" value="HYPOTHETICAL 5-OXOPROLINASE (EUROFUNG)-RELATED"/>
    <property type="match status" value="1"/>
</dbReference>
<dbReference type="PANTHER" id="PTHR11365">
    <property type="entry name" value="5-OXOPROLINASE RELATED"/>
    <property type="match status" value="1"/>
</dbReference>
<evidence type="ECO:0000313" key="2">
    <source>
        <dbReference type="EMBL" id="TFD85211.1"/>
    </source>
</evidence>
<dbReference type="EMBL" id="SOHN01000018">
    <property type="protein sequence ID" value="TFD85211.1"/>
    <property type="molecule type" value="Genomic_DNA"/>
</dbReference>
<proteinExistence type="predicted"/>
<evidence type="ECO:0000313" key="3">
    <source>
        <dbReference type="Proteomes" id="UP000297626"/>
    </source>
</evidence>
<dbReference type="GO" id="GO:0017168">
    <property type="term" value="F:5-oxoprolinase (ATP-hydrolyzing) activity"/>
    <property type="evidence" value="ECO:0007669"/>
    <property type="project" value="TreeGrafter"/>
</dbReference>
<reference evidence="2 3" key="1">
    <citation type="submission" date="2019-03" db="EMBL/GenBank/DDBJ databases">
        <title>Genomics of glacier-inhabiting Cryobacterium strains.</title>
        <authorList>
            <person name="Liu Q."/>
            <person name="Xin Y.-H."/>
        </authorList>
    </citation>
    <scope>NUCLEOTIDE SEQUENCE [LARGE SCALE GENOMIC DNA]</scope>
    <source>
        <strain evidence="2 3">Sr54</strain>
    </source>
</reference>
<evidence type="ECO:0000259" key="1">
    <source>
        <dbReference type="Pfam" id="PF02538"/>
    </source>
</evidence>
<dbReference type="InterPro" id="IPR003692">
    <property type="entry name" value="Hydantoinase_B"/>
</dbReference>
<accession>A0A4R9BKL5</accession>
<dbReference type="InterPro" id="IPR045079">
    <property type="entry name" value="Oxoprolinase-like"/>
</dbReference>
<keyword evidence="3" id="KW-1185">Reference proteome</keyword>
<sequence>MPIIPVAGSEEFANHPVSAAETRALVEGKIALHSVDSSLVDSIDPLTYEVVRHRLTSITEEMGEALKKMSGSVVVTDCNDFDAAIMDEVGDVVQVGLYNTELAASLDMAANWTLRNRVDSPGIYTGDMFLCNDPWVGGGLHQNDVSLFAPLFHDGELFAWTGAVAHQVDLGGVSPGSWSVGATDVFWESVPTPPVKIVDGGKIRKDVEDVYLRRSRVPKLVALDLRAKIGANNVAHERIRTLIAKYGADTVKAVMRRTMDDAERRLKAKLLEIPDGTWQAVAHQDSARSGDDGVYKIVLSLTKTADKLIFDFTGTDPQVEGLINCTYAGLRGGILPILLTTVCGDIPWAPGGLYRCLEIISEPGTINNCTFPAGIGKASVASAWATQNVVTECIAGMLDTHPEHRKRLMSVCCGTWDFALLAGVDQRGGGFVTMLCDSMAGGLGARTDSDGVDTGGLACIPMGRIADSEMNEFAFPMLYLWRREEADSGGPGRFRGGVGASSCFIPWDSPIGGVHLVVSAPGKALPLAAGVSGGLPAGTQFDVLVRESRVRELLASGRIPRSIDELGGEEQLVPTHYETDLGPSDVYFTHWQGGGGYGDPLLREPELVARDVLARKVSPVASFEVYGVVLGGDGSVDFDATTAARSVRRRTRAGISEGADV</sequence>
<dbReference type="AlphaFoldDB" id="A0A4R9BKL5"/>